<keyword evidence="2" id="KW-1185">Reference proteome</keyword>
<dbReference type="EMBL" id="JBFXLQ010000040">
    <property type="protein sequence ID" value="KAL2864479.1"/>
    <property type="molecule type" value="Genomic_DNA"/>
</dbReference>
<proteinExistence type="predicted"/>
<organism evidence="1 2">
    <name type="scientific">Aspergillus lucknowensis</name>
    <dbReference type="NCBI Taxonomy" id="176173"/>
    <lineage>
        <taxon>Eukaryota</taxon>
        <taxon>Fungi</taxon>
        <taxon>Dikarya</taxon>
        <taxon>Ascomycota</taxon>
        <taxon>Pezizomycotina</taxon>
        <taxon>Eurotiomycetes</taxon>
        <taxon>Eurotiomycetidae</taxon>
        <taxon>Eurotiales</taxon>
        <taxon>Aspergillaceae</taxon>
        <taxon>Aspergillus</taxon>
        <taxon>Aspergillus subgen. Nidulantes</taxon>
    </lineage>
</organism>
<sequence>MDELLNPGCLLAASLYDSPRPPSTFEMRRVGIMAQRAATNISLPPKAPTASSNR</sequence>
<evidence type="ECO:0000313" key="1">
    <source>
        <dbReference type="EMBL" id="KAL2864479.1"/>
    </source>
</evidence>
<dbReference type="Proteomes" id="UP001610432">
    <property type="component" value="Unassembled WGS sequence"/>
</dbReference>
<protein>
    <submittedName>
        <fullName evidence="1">Uncharacterized protein</fullName>
    </submittedName>
</protein>
<name>A0ABR4LK29_9EURO</name>
<accession>A0ABR4LK29</accession>
<gene>
    <name evidence="1" type="ORF">BJX67DRAFT_361245</name>
</gene>
<comment type="caution">
    <text evidence="1">The sequence shown here is derived from an EMBL/GenBank/DDBJ whole genome shotgun (WGS) entry which is preliminary data.</text>
</comment>
<evidence type="ECO:0000313" key="2">
    <source>
        <dbReference type="Proteomes" id="UP001610432"/>
    </source>
</evidence>
<reference evidence="1 2" key="1">
    <citation type="submission" date="2024-07" db="EMBL/GenBank/DDBJ databases">
        <title>Section-level genome sequencing and comparative genomics of Aspergillus sections Usti and Cavernicolus.</title>
        <authorList>
            <consortium name="Lawrence Berkeley National Laboratory"/>
            <person name="Nybo J.L."/>
            <person name="Vesth T.C."/>
            <person name="Theobald S."/>
            <person name="Frisvad J.C."/>
            <person name="Larsen T.O."/>
            <person name="Kjaerboelling I."/>
            <person name="Rothschild-Mancinelli K."/>
            <person name="Lyhne E.K."/>
            <person name="Kogle M.E."/>
            <person name="Barry K."/>
            <person name="Clum A."/>
            <person name="Na H."/>
            <person name="Ledsgaard L."/>
            <person name="Lin J."/>
            <person name="Lipzen A."/>
            <person name="Kuo A."/>
            <person name="Riley R."/>
            <person name="Mondo S."/>
            <person name="Labutti K."/>
            <person name="Haridas S."/>
            <person name="Pangalinan J."/>
            <person name="Salamov A.A."/>
            <person name="Simmons B.A."/>
            <person name="Magnuson J.K."/>
            <person name="Chen J."/>
            <person name="Drula E."/>
            <person name="Henrissat B."/>
            <person name="Wiebenga A."/>
            <person name="Lubbers R.J."/>
            <person name="Gomes A.C."/>
            <person name="Macurrencykelacurrency M.R."/>
            <person name="Stajich J."/>
            <person name="Grigoriev I.V."/>
            <person name="Mortensen U.H."/>
            <person name="De Vries R.P."/>
            <person name="Baker S.E."/>
            <person name="Andersen M.R."/>
        </authorList>
    </citation>
    <scope>NUCLEOTIDE SEQUENCE [LARGE SCALE GENOMIC DNA]</scope>
    <source>
        <strain evidence="1 2">CBS 449.75</strain>
    </source>
</reference>
<dbReference type="GeneID" id="98144917"/>
<dbReference type="RefSeq" id="XP_070883458.1">
    <property type="nucleotide sequence ID" value="XM_071029845.1"/>
</dbReference>